<keyword evidence="2" id="KW-1185">Reference proteome</keyword>
<gene>
    <name evidence="1" type="ORF">CCACVL1_16603</name>
</gene>
<protein>
    <submittedName>
        <fullName evidence="1">Uncharacterized protein</fullName>
    </submittedName>
</protein>
<organism evidence="1 2">
    <name type="scientific">Corchorus capsularis</name>
    <name type="common">Jute</name>
    <dbReference type="NCBI Taxonomy" id="210143"/>
    <lineage>
        <taxon>Eukaryota</taxon>
        <taxon>Viridiplantae</taxon>
        <taxon>Streptophyta</taxon>
        <taxon>Embryophyta</taxon>
        <taxon>Tracheophyta</taxon>
        <taxon>Spermatophyta</taxon>
        <taxon>Magnoliopsida</taxon>
        <taxon>eudicotyledons</taxon>
        <taxon>Gunneridae</taxon>
        <taxon>Pentapetalae</taxon>
        <taxon>rosids</taxon>
        <taxon>malvids</taxon>
        <taxon>Malvales</taxon>
        <taxon>Malvaceae</taxon>
        <taxon>Grewioideae</taxon>
        <taxon>Apeibeae</taxon>
        <taxon>Corchorus</taxon>
    </lineage>
</organism>
<comment type="caution">
    <text evidence="1">The sequence shown here is derived from an EMBL/GenBank/DDBJ whole genome shotgun (WGS) entry which is preliminary data.</text>
</comment>
<dbReference type="PANTHER" id="PTHR35101">
    <property type="entry name" value="OS02G0162600 PROTEIN"/>
    <property type="match status" value="1"/>
</dbReference>
<dbReference type="OrthoDB" id="943268at2759"/>
<dbReference type="Gramene" id="OMO74570">
    <property type="protein sequence ID" value="OMO74570"/>
    <property type="gene ID" value="CCACVL1_16603"/>
</dbReference>
<reference evidence="1 2" key="1">
    <citation type="submission" date="2013-09" db="EMBL/GenBank/DDBJ databases">
        <title>Corchorus capsularis genome sequencing.</title>
        <authorList>
            <person name="Alam M."/>
            <person name="Haque M.S."/>
            <person name="Islam M.S."/>
            <person name="Emdad E.M."/>
            <person name="Islam M.M."/>
            <person name="Ahmed B."/>
            <person name="Halim A."/>
            <person name="Hossen Q.M.M."/>
            <person name="Hossain M.Z."/>
            <person name="Ahmed R."/>
            <person name="Khan M.M."/>
            <person name="Islam R."/>
            <person name="Rashid M.M."/>
            <person name="Khan S.A."/>
            <person name="Rahman M.S."/>
            <person name="Alam M."/>
        </authorList>
    </citation>
    <scope>NUCLEOTIDE SEQUENCE [LARGE SCALE GENOMIC DNA]</scope>
    <source>
        <strain evidence="2">cv. CVL-1</strain>
        <tissue evidence="1">Whole seedling</tissue>
    </source>
</reference>
<dbReference type="EMBL" id="AWWV01011091">
    <property type="protein sequence ID" value="OMO74570.1"/>
    <property type="molecule type" value="Genomic_DNA"/>
</dbReference>
<accession>A0A1R3HWA1</accession>
<dbReference type="PANTHER" id="PTHR35101:SF14">
    <property type="entry name" value="SULFOTRANSFERASE"/>
    <property type="match status" value="1"/>
</dbReference>
<dbReference type="Proteomes" id="UP000188268">
    <property type="component" value="Unassembled WGS sequence"/>
</dbReference>
<dbReference type="OMA" id="TYSSSVC"/>
<evidence type="ECO:0000313" key="1">
    <source>
        <dbReference type="EMBL" id="OMO74570.1"/>
    </source>
</evidence>
<name>A0A1R3HWA1_COCAP</name>
<evidence type="ECO:0000313" key="2">
    <source>
        <dbReference type="Proteomes" id="UP000188268"/>
    </source>
</evidence>
<proteinExistence type="predicted"/>
<dbReference type="AlphaFoldDB" id="A0A1R3HWA1"/>
<sequence>MAKFQYLGRRFTTEAAPPQIISVAKPPLRKMLATIIEEEKDFKDDEIIIMKKKNLGSAAMCGKATIRLSKQLERSLVFLVAKLTA</sequence>